<dbReference type="EMBL" id="PZHR01001329">
    <property type="protein sequence ID" value="PTK32607.1"/>
    <property type="molecule type" value="Genomic_DNA"/>
</dbReference>
<feature type="compositionally biased region" description="Polar residues" evidence="1">
    <location>
        <begin position="39"/>
        <end position="93"/>
    </location>
</feature>
<accession>A0A2T4RXF3</accession>
<evidence type="ECO:0000256" key="1">
    <source>
        <dbReference type="SAM" id="MobiDB-lite"/>
    </source>
</evidence>
<comment type="caution">
    <text evidence="2">The sequence shown here is derived from an EMBL/GenBank/DDBJ whole genome shotgun (WGS) entry which is preliminary data.</text>
</comment>
<dbReference type="RefSeq" id="WP_421673545.1">
    <property type="nucleotide sequence ID" value="NZ_PZHR01001329.1"/>
</dbReference>
<feature type="non-terminal residue" evidence="2">
    <location>
        <position position="126"/>
    </location>
</feature>
<dbReference type="AlphaFoldDB" id="A0A2T4RXF3"/>
<evidence type="ECO:0000313" key="2">
    <source>
        <dbReference type="EMBL" id="PTK32607.1"/>
    </source>
</evidence>
<sequence>TQSESPKPNSDTTSQPTQETKTTAVVTPPVTTEAPASENTAPHNPELNQTTSEAPTTIEQAPQPEETNPTAKDTTPESTPTIDPTSESNQTIHTRAKRSLDTEPQVEAPVNNETYNGKIIDYTGSD</sequence>
<proteinExistence type="predicted"/>
<evidence type="ECO:0000313" key="3">
    <source>
        <dbReference type="Proteomes" id="UP000240400"/>
    </source>
</evidence>
<feature type="compositionally biased region" description="Polar residues" evidence="1">
    <location>
        <begin position="1"/>
        <end position="11"/>
    </location>
</feature>
<dbReference type="Proteomes" id="UP000240400">
    <property type="component" value="Unassembled WGS sequence"/>
</dbReference>
<name>A0A2T4RXF3_9STAP</name>
<feature type="region of interest" description="Disordered" evidence="1">
    <location>
        <begin position="1"/>
        <end position="126"/>
    </location>
</feature>
<gene>
    <name evidence="2" type="ORF">BUZ61_20235</name>
</gene>
<feature type="compositionally biased region" description="Low complexity" evidence="1">
    <location>
        <begin position="12"/>
        <end position="38"/>
    </location>
</feature>
<reference evidence="2 3" key="1">
    <citation type="journal article" date="2016" name="Front. Microbiol.">
        <title>Comprehensive Phylogenetic Analysis of Bovine Non-aureus Staphylococci Species Based on Whole-Genome Sequencing.</title>
        <authorList>
            <person name="Naushad S."/>
            <person name="Barkema H.W."/>
            <person name="Luby C."/>
            <person name="Condas L.A."/>
            <person name="Nobrega D.B."/>
            <person name="Carson D.A."/>
            <person name="De Buck J."/>
        </authorList>
    </citation>
    <scope>NUCLEOTIDE SEQUENCE [LARGE SCALE GENOMIC DNA]</scope>
    <source>
        <strain evidence="2 3">SNUC 4337</strain>
    </source>
</reference>
<feature type="non-terminal residue" evidence="2">
    <location>
        <position position="1"/>
    </location>
</feature>
<organism evidence="2 3">
    <name type="scientific">Staphylococcus nepalensis</name>
    <dbReference type="NCBI Taxonomy" id="214473"/>
    <lineage>
        <taxon>Bacteria</taxon>
        <taxon>Bacillati</taxon>
        <taxon>Bacillota</taxon>
        <taxon>Bacilli</taxon>
        <taxon>Bacillales</taxon>
        <taxon>Staphylococcaceae</taxon>
        <taxon>Staphylococcus</taxon>
    </lineage>
</organism>
<protein>
    <submittedName>
        <fullName evidence="2">Uncharacterized protein</fullName>
    </submittedName>
</protein>